<accession>A0A8J1TY98</accession>
<feature type="non-terminal residue" evidence="1">
    <location>
        <position position="308"/>
    </location>
</feature>
<dbReference type="AlphaFoldDB" id="A0A8J1TY98"/>
<gene>
    <name evidence="1" type="ORF">OFUS_LOCUS21633</name>
</gene>
<evidence type="ECO:0000313" key="1">
    <source>
        <dbReference type="EMBL" id="CAH1797331.1"/>
    </source>
</evidence>
<keyword evidence="2" id="KW-1185">Reference proteome</keyword>
<sequence length="308" mass="36189">IIHVIFHPCSVSTCLYPHPAYVTIILSFMLHFTHALYQRVNILILHMSPLFYHSCYISPMLFINVSISSSCICHHYSIIHVTFHPCSVSTFLYPHPAYVTIILSFILHFTHALYQRVYILILHMSPLFFHSCYISPMLCINVSISLSCICHHYSIIHVTFHRCSVSMFLYPHPIYVTIILSFMLHFTHATYHYPYIIHPTYVTIILSFMLHFTHALYQRFYILILHMSPLFYHSCYISPMHCINVSISSSCICHHYSIIHVTFHRCSVSMFLYPHPIYVTIILSFMLHFTMLHFTIPISPILHMSPLF</sequence>
<comment type="caution">
    <text evidence="1">The sequence shown here is derived from an EMBL/GenBank/DDBJ whole genome shotgun (WGS) entry which is preliminary data.</text>
</comment>
<evidence type="ECO:0000313" key="2">
    <source>
        <dbReference type="Proteomes" id="UP000749559"/>
    </source>
</evidence>
<protein>
    <submittedName>
        <fullName evidence="1">Uncharacterized protein</fullName>
    </submittedName>
</protein>
<organism evidence="1 2">
    <name type="scientific">Owenia fusiformis</name>
    <name type="common">Polychaete worm</name>
    <dbReference type="NCBI Taxonomy" id="6347"/>
    <lineage>
        <taxon>Eukaryota</taxon>
        <taxon>Metazoa</taxon>
        <taxon>Spiralia</taxon>
        <taxon>Lophotrochozoa</taxon>
        <taxon>Annelida</taxon>
        <taxon>Polychaeta</taxon>
        <taxon>Sedentaria</taxon>
        <taxon>Canalipalpata</taxon>
        <taxon>Sabellida</taxon>
        <taxon>Oweniida</taxon>
        <taxon>Oweniidae</taxon>
        <taxon>Owenia</taxon>
    </lineage>
</organism>
<name>A0A8J1TY98_OWEFU</name>
<dbReference type="Proteomes" id="UP000749559">
    <property type="component" value="Unassembled WGS sequence"/>
</dbReference>
<reference evidence="1" key="1">
    <citation type="submission" date="2022-03" db="EMBL/GenBank/DDBJ databases">
        <authorList>
            <person name="Martin C."/>
        </authorList>
    </citation>
    <scope>NUCLEOTIDE SEQUENCE</scope>
</reference>
<dbReference type="EMBL" id="CAIIXF020000010">
    <property type="protein sequence ID" value="CAH1797331.1"/>
    <property type="molecule type" value="Genomic_DNA"/>
</dbReference>
<feature type="non-terminal residue" evidence="1">
    <location>
        <position position="1"/>
    </location>
</feature>
<proteinExistence type="predicted"/>